<evidence type="ECO:0000256" key="6">
    <source>
        <dbReference type="ARBA" id="ARBA00022833"/>
    </source>
</evidence>
<dbReference type="GO" id="GO:0004222">
    <property type="term" value="F:metalloendopeptidase activity"/>
    <property type="evidence" value="ECO:0007669"/>
    <property type="project" value="InterPro"/>
</dbReference>
<organism evidence="8 9">
    <name type="scientific">Constantimarinum furrinae</name>
    <dbReference type="NCBI Taxonomy" id="2562285"/>
    <lineage>
        <taxon>Bacteria</taxon>
        <taxon>Pseudomonadati</taxon>
        <taxon>Bacteroidota</taxon>
        <taxon>Flavobacteriia</taxon>
        <taxon>Flavobacteriales</taxon>
        <taxon>Flavobacteriaceae</taxon>
        <taxon>Altibacter/Constantimarinum group</taxon>
        <taxon>Constantimarinum</taxon>
    </lineage>
</organism>
<dbReference type="InterPro" id="IPR023091">
    <property type="entry name" value="MetalPrtase_cat_dom_sf_prd"/>
</dbReference>
<reference evidence="8 9" key="1">
    <citation type="submission" date="2020-04" db="EMBL/GenBank/DDBJ databases">
        <title>Genome sequence of Altibacter aquimarinus strain ALE3EI.</title>
        <authorList>
            <person name="Oh H.-M."/>
            <person name="Jang D."/>
        </authorList>
    </citation>
    <scope>NUCLEOTIDE SEQUENCE [LARGE SCALE GENOMIC DNA]</scope>
    <source>
        <strain evidence="8 9">ALE3EI</strain>
    </source>
</reference>
<dbReference type="EC" id="3.1.-.-" evidence="7"/>
<comment type="subcellular location">
    <subcellularLocation>
        <location evidence="7">Cytoplasm</location>
    </subcellularLocation>
</comment>
<evidence type="ECO:0000256" key="1">
    <source>
        <dbReference type="ARBA" id="ARBA00010875"/>
    </source>
</evidence>
<dbReference type="PANTHER" id="PTHR46986">
    <property type="entry name" value="ENDORIBONUCLEASE YBEY, CHLOROPLASTIC"/>
    <property type="match status" value="1"/>
</dbReference>
<evidence type="ECO:0000313" key="9">
    <source>
        <dbReference type="Proteomes" id="UP000515514"/>
    </source>
</evidence>
<dbReference type="GO" id="GO:0005737">
    <property type="term" value="C:cytoplasm"/>
    <property type="evidence" value="ECO:0007669"/>
    <property type="project" value="UniProtKB-SubCell"/>
</dbReference>
<evidence type="ECO:0000313" key="8">
    <source>
        <dbReference type="EMBL" id="QNJ97496.1"/>
    </source>
</evidence>
<proteinExistence type="inferred from homology"/>
<dbReference type="Proteomes" id="UP000515514">
    <property type="component" value="Chromosome"/>
</dbReference>
<dbReference type="Gene3D" id="3.40.390.30">
    <property type="entry name" value="Metalloproteases ('zincins'), catalytic domain"/>
    <property type="match status" value="1"/>
</dbReference>
<keyword evidence="3 7" id="KW-0479">Metal-binding</keyword>
<keyword evidence="5 7" id="KW-0378">Hydrolase</keyword>
<keyword evidence="2 7" id="KW-0540">Nuclease</keyword>
<evidence type="ECO:0000256" key="3">
    <source>
        <dbReference type="ARBA" id="ARBA00022723"/>
    </source>
</evidence>
<keyword evidence="7" id="KW-0690">Ribosome biogenesis</keyword>
<dbReference type="PANTHER" id="PTHR46986:SF1">
    <property type="entry name" value="ENDORIBONUCLEASE YBEY, CHLOROPLASTIC"/>
    <property type="match status" value="1"/>
</dbReference>
<keyword evidence="4 7" id="KW-0255">Endonuclease</keyword>
<keyword evidence="7" id="KW-0698">rRNA processing</keyword>
<feature type="binding site" evidence="7">
    <location>
        <position position="115"/>
    </location>
    <ligand>
        <name>Zn(2+)</name>
        <dbReference type="ChEBI" id="CHEBI:29105"/>
        <note>catalytic</note>
    </ligand>
</feature>
<evidence type="ECO:0000256" key="5">
    <source>
        <dbReference type="ARBA" id="ARBA00022801"/>
    </source>
</evidence>
<accession>A0A7G8PT30</accession>
<comment type="cofactor">
    <cofactor evidence="7">
        <name>Zn(2+)</name>
        <dbReference type="ChEBI" id="CHEBI:29105"/>
    </cofactor>
    <text evidence="7">Binds 1 zinc ion.</text>
</comment>
<sequence>MIEFYSETDFSLEQKDEVASWILEVIRSEELEPGELIYVFCDDEYLHKLNVDFLDHDTYTDILSFDNRLGNQVNGEIYISVDRVRENAHHFKTDFISELHRVMIHGILHFCGYQDKTEAEEIEMRQMEERALAQRRFL</sequence>
<dbReference type="HAMAP" id="MF_00009">
    <property type="entry name" value="Endoribonucl_YbeY"/>
    <property type="match status" value="1"/>
</dbReference>
<dbReference type="NCBIfam" id="TIGR00043">
    <property type="entry name" value="rRNA maturation RNase YbeY"/>
    <property type="match status" value="1"/>
</dbReference>
<keyword evidence="6 7" id="KW-0862">Zinc</keyword>
<dbReference type="GO" id="GO:0006364">
    <property type="term" value="P:rRNA processing"/>
    <property type="evidence" value="ECO:0007669"/>
    <property type="project" value="UniProtKB-UniRule"/>
</dbReference>
<dbReference type="Pfam" id="PF02130">
    <property type="entry name" value="YbeY"/>
    <property type="match status" value="1"/>
</dbReference>
<evidence type="ECO:0000256" key="7">
    <source>
        <dbReference type="HAMAP-Rule" id="MF_00009"/>
    </source>
</evidence>
<dbReference type="GO" id="GO:0008270">
    <property type="term" value="F:zinc ion binding"/>
    <property type="evidence" value="ECO:0007669"/>
    <property type="project" value="UniProtKB-UniRule"/>
</dbReference>
<comment type="similarity">
    <text evidence="1 7">Belongs to the endoribonuclease YbeY family.</text>
</comment>
<evidence type="ECO:0000256" key="4">
    <source>
        <dbReference type="ARBA" id="ARBA00022759"/>
    </source>
</evidence>
<keyword evidence="7" id="KW-0963">Cytoplasm</keyword>
<keyword evidence="9" id="KW-1185">Reference proteome</keyword>
<dbReference type="RefSeq" id="WP_186991327.1">
    <property type="nucleotide sequence ID" value="NZ_CP052909.1"/>
</dbReference>
<dbReference type="SUPFAM" id="SSF55486">
    <property type="entry name" value="Metalloproteases ('zincins'), catalytic domain"/>
    <property type="match status" value="1"/>
</dbReference>
<feature type="binding site" evidence="7">
    <location>
        <position position="105"/>
    </location>
    <ligand>
        <name>Zn(2+)</name>
        <dbReference type="ChEBI" id="CHEBI:29105"/>
        <note>catalytic</note>
    </ligand>
</feature>
<evidence type="ECO:0000256" key="2">
    <source>
        <dbReference type="ARBA" id="ARBA00022722"/>
    </source>
</evidence>
<dbReference type="InterPro" id="IPR002036">
    <property type="entry name" value="YbeY"/>
</dbReference>
<feature type="binding site" evidence="7">
    <location>
        <position position="109"/>
    </location>
    <ligand>
        <name>Zn(2+)</name>
        <dbReference type="ChEBI" id="CHEBI:29105"/>
        <note>catalytic</note>
    </ligand>
</feature>
<dbReference type="KEGG" id="alti:ALE3EI_0921"/>
<dbReference type="AlphaFoldDB" id="A0A7G8PT30"/>
<gene>
    <name evidence="7" type="primary">ybeY</name>
    <name evidence="8" type="ORF">ALE3EI_0921</name>
</gene>
<dbReference type="EMBL" id="CP052909">
    <property type="protein sequence ID" value="QNJ97496.1"/>
    <property type="molecule type" value="Genomic_DNA"/>
</dbReference>
<comment type="function">
    <text evidence="7">Single strand-specific metallo-endoribonuclease involved in late-stage 70S ribosome quality control and in maturation of the 3' terminus of the 16S rRNA.</text>
</comment>
<protein>
    <recommendedName>
        <fullName evidence="7">Endoribonuclease YbeY</fullName>
        <ecNumber evidence="7">3.1.-.-</ecNumber>
    </recommendedName>
</protein>
<dbReference type="GO" id="GO:0004521">
    <property type="term" value="F:RNA endonuclease activity"/>
    <property type="evidence" value="ECO:0007669"/>
    <property type="project" value="UniProtKB-UniRule"/>
</dbReference>
<name>A0A7G8PT30_9FLAO</name>